<comment type="caution">
    <text evidence="4">The sequence shown here is derived from an EMBL/GenBank/DDBJ whole genome shotgun (WGS) entry which is preliminary data.</text>
</comment>
<evidence type="ECO:0000256" key="1">
    <source>
        <dbReference type="SAM" id="MobiDB-lite"/>
    </source>
</evidence>
<evidence type="ECO:0008006" key="7">
    <source>
        <dbReference type="Google" id="ProtNLM"/>
    </source>
</evidence>
<feature type="signal peptide" evidence="2">
    <location>
        <begin position="1"/>
        <end position="28"/>
    </location>
</feature>
<evidence type="ECO:0000256" key="2">
    <source>
        <dbReference type="SAM" id="SignalP"/>
    </source>
</evidence>
<evidence type="ECO:0000313" key="5">
    <source>
        <dbReference type="Proteomes" id="UP000441102"/>
    </source>
</evidence>
<keyword evidence="2" id="KW-0732">Signal</keyword>
<reference evidence="4" key="3">
    <citation type="submission" date="2020-10" db="EMBL/GenBank/DDBJ databases">
        <title>Enrichment of novel Verrucomicrobia, Bacteroidetes and Krumholzibacteria in an oxygen-limited, methane- and iron-fed bioreactor inoculated with Bothnian Sea sediments.</title>
        <authorList>
            <person name="Martins P.D."/>
            <person name="de Jong A."/>
            <person name="Lenstra W.K."/>
            <person name="van Helmond N.A.G.M."/>
            <person name="Slomp C.P."/>
            <person name="Jetten M.S.M."/>
            <person name="Welte C.U."/>
            <person name="Rasigraf O."/>
        </authorList>
    </citation>
    <scope>NUCLEOTIDE SEQUENCE</scope>
    <source>
        <strain evidence="4">MAG47</strain>
    </source>
</reference>
<protein>
    <recommendedName>
        <fullName evidence="7">TolA protein</fullName>
    </recommendedName>
</protein>
<feature type="compositionally biased region" description="Polar residues" evidence="1">
    <location>
        <begin position="253"/>
        <end position="262"/>
    </location>
</feature>
<dbReference type="Proteomes" id="UP000441102">
    <property type="component" value="Unassembled WGS sequence"/>
</dbReference>
<dbReference type="Proteomes" id="UP000642265">
    <property type="component" value="Unassembled WGS sequence"/>
</dbReference>
<feature type="region of interest" description="Disordered" evidence="1">
    <location>
        <begin position="49"/>
        <end position="262"/>
    </location>
</feature>
<evidence type="ECO:0000313" key="3">
    <source>
        <dbReference type="EMBL" id="KAB2795058.1"/>
    </source>
</evidence>
<proteinExistence type="predicted"/>
<evidence type="ECO:0000313" key="6">
    <source>
        <dbReference type="Proteomes" id="UP000642265"/>
    </source>
</evidence>
<feature type="compositionally biased region" description="Basic and acidic residues" evidence="1">
    <location>
        <begin position="93"/>
        <end position="130"/>
    </location>
</feature>
<name>A0A011V752_BRUAN</name>
<feature type="compositionally biased region" description="Basic and acidic residues" evidence="1">
    <location>
        <begin position="194"/>
        <end position="205"/>
    </location>
</feature>
<dbReference type="EMBL" id="WBWX01000007">
    <property type="protein sequence ID" value="KAB2795058.1"/>
    <property type="molecule type" value="Genomic_DNA"/>
</dbReference>
<feature type="compositionally biased region" description="Basic and acidic residues" evidence="1">
    <location>
        <begin position="142"/>
        <end position="175"/>
    </location>
</feature>
<gene>
    <name evidence="3" type="ORF">F9L06_18560</name>
    <name evidence="4" type="ORF">IH622_12610</name>
</gene>
<dbReference type="GeneID" id="61318296"/>
<reference evidence="4" key="2">
    <citation type="submission" date="2020-09" db="EMBL/GenBank/DDBJ databases">
        <authorList>
            <person name="Dalcin Martins P."/>
        </authorList>
    </citation>
    <scope>NUCLEOTIDE SEQUENCE</scope>
    <source>
        <strain evidence="4">MAG47</strain>
    </source>
</reference>
<accession>A0A011V752</accession>
<feature type="region of interest" description="Disordered" evidence="1">
    <location>
        <begin position="298"/>
        <end position="318"/>
    </location>
</feature>
<reference evidence="3 5" key="1">
    <citation type="submission" date="2019-09" db="EMBL/GenBank/DDBJ databases">
        <title>Taxonomic organization of the family Brucellaceae based on a phylogenomic approach.</title>
        <authorList>
            <person name="Leclercq S."/>
            <person name="Cloeckaert A."/>
            <person name="Zygmunt M.S."/>
        </authorList>
    </citation>
    <scope>NUCLEOTIDE SEQUENCE [LARGE SCALE GENOMIC DNA]</scope>
    <source>
        <strain evidence="3 5">CCUG 34461</strain>
    </source>
</reference>
<dbReference type="AlphaFoldDB" id="A0A011V752"/>
<feature type="chain" id="PRO_5044363302" description="TolA protein" evidence="2">
    <location>
        <begin position="29"/>
        <end position="356"/>
    </location>
</feature>
<dbReference type="SUPFAM" id="SSF74653">
    <property type="entry name" value="TolA/TonB C-terminal domain"/>
    <property type="match status" value="1"/>
</dbReference>
<evidence type="ECO:0000313" key="4">
    <source>
        <dbReference type="EMBL" id="MBE0561636.1"/>
    </source>
</evidence>
<organism evidence="4 6">
    <name type="scientific">Brucella anthropi</name>
    <name type="common">Ochrobactrum anthropi</name>
    <dbReference type="NCBI Taxonomy" id="529"/>
    <lineage>
        <taxon>Bacteria</taxon>
        <taxon>Pseudomonadati</taxon>
        <taxon>Pseudomonadota</taxon>
        <taxon>Alphaproteobacteria</taxon>
        <taxon>Hyphomicrobiales</taxon>
        <taxon>Brucellaceae</taxon>
        <taxon>Brucella/Ochrobactrum group</taxon>
        <taxon>Brucella</taxon>
    </lineage>
</organism>
<sequence length="356" mass="37394">MKAGLTSSVALHAVAVALAVVSFSSPKAFDVQDSESFPVDIVPIESMTQIQQGEKTAPMKEKSAPVPTTKPQTVPNAENFGDQDIDTQTPPKPDAKAKPIEAAEEPKAQPEPVKKPEPKPDPKPEQKPETKPTPVPATEVQAKPEEKQEVKPDPVAEAIEKQAETPDAETPKLPDKVPAPDAKPKPPQAQTAKTPDRKPTEDKKPTQNAAQTSKSKNDAIADEVAALLNKQKAAGGGAKRSTDQASLGGKKNTGGSKLSQSEMDALRGAISKCWNVPAGVADAPGLVVTVKMKLNQDGSIQGSPEVTSGGGGDGVGRAAAESAKRAVARCAPYNLPVDKYDSWSEVIVNFDPSEMF</sequence>
<dbReference type="EMBL" id="JACZKO010000035">
    <property type="protein sequence ID" value="MBE0561636.1"/>
    <property type="molecule type" value="Genomic_DNA"/>
</dbReference>
<dbReference type="RefSeq" id="WP_010661374.1">
    <property type="nucleotide sequence ID" value="NZ_CP044970.1"/>
</dbReference>
<dbReference type="Gene3D" id="3.30.1150.10">
    <property type="match status" value="1"/>
</dbReference>